<feature type="compositionally biased region" description="Low complexity" evidence="1">
    <location>
        <begin position="589"/>
        <end position="601"/>
    </location>
</feature>
<dbReference type="Proteomes" id="UP000008370">
    <property type="component" value="Unassembled WGS sequence"/>
</dbReference>
<feature type="compositionally biased region" description="Basic and acidic residues" evidence="1">
    <location>
        <begin position="77"/>
        <end position="86"/>
    </location>
</feature>
<dbReference type="EMBL" id="JH930469">
    <property type="protein sequence ID" value="EKM59291.1"/>
    <property type="molecule type" value="Genomic_DNA"/>
</dbReference>
<feature type="domain" description="Guanylate-binding protein N-terminal" evidence="2">
    <location>
        <begin position="1218"/>
        <end position="1294"/>
    </location>
</feature>
<dbReference type="PANTHER" id="PTHR22796:SF1">
    <property type="entry name" value="VWFA DOMAIN-CONTAINING PROTEIN"/>
    <property type="match status" value="1"/>
</dbReference>
<dbReference type="SUPFAM" id="SSF52540">
    <property type="entry name" value="P-loop containing nucleoside triphosphate hydrolases"/>
    <property type="match status" value="1"/>
</dbReference>
<dbReference type="GO" id="GO:0003924">
    <property type="term" value="F:GTPase activity"/>
    <property type="evidence" value="ECO:0007669"/>
    <property type="project" value="InterPro"/>
</dbReference>
<dbReference type="PANTHER" id="PTHR22796">
    <property type="entry name" value="URG4-RELATED"/>
    <property type="match status" value="1"/>
</dbReference>
<reference evidence="3 4" key="1">
    <citation type="journal article" date="2012" name="BMC Genomics">
        <title>Comparative genomics of the white-rot fungi, Phanerochaete carnosa and P. chrysosporium, to elucidate the genetic basis of the distinct wood types they colonize.</title>
        <authorList>
            <person name="Suzuki H."/>
            <person name="MacDonald J."/>
            <person name="Syed K."/>
            <person name="Salamov A."/>
            <person name="Hori C."/>
            <person name="Aerts A."/>
            <person name="Henrissat B."/>
            <person name="Wiebenga A."/>
            <person name="vanKuyk P.A."/>
            <person name="Barry K."/>
            <person name="Lindquist E."/>
            <person name="LaButti K."/>
            <person name="Lapidus A."/>
            <person name="Lucas S."/>
            <person name="Coutinho P."/>
            <person name="Gong Y."/>
            <person name="Samejima M."/>
            <person name="Mahadevan R."/>
            <person name="Abou-Zaid M."/>
            <person name="de Vries R.P."/>
            <person name="Igarashi K."/>
            <person name="Yadav J.S."/>
            <person name="Grigoriev I.V."/>
            <person name="Master E.R."/>
        </authorList>
    </citation>
    <scope>NUCLEOTIDE SEQUENCE [LARGE SCALE GENOMIC DNA]</scope>
    <source>
        <strain evidence="3 4">HHB-10118-sp</strain>
    </source>
</reference>
<evidence type="ECO:0000313" key="3">
    <source>
        <dbReference type="EMBL" id="EKM59291.1"/>
    </source>
</evidence>
<keyword evidence="4" id="KW-1185">Reference proteome</keyword>
<evidence type="ECO:0000259" key="2">
    <source>
        <dbReference type="Pfam" id="PF02263"/>
    </source>
</evidence>
<organism evidence="3 4">
    <name type="scientific">Phanerochaete carnosa (strain HHB-10118-sp)</name>
    <name type="common">White-rot fungus</name>
    <name type="synonym">Peniophora carnosa</name>
    <dbReference type="NCBI Taxonomy" id="650164"/>
    <lineage>
        <taxon>Eukaryota</taxon>
        <taxon>Fungi</taxon>
        <taxon>Dikarya</taxon>
        <taxon>Basidiomycota</taxon>
        <taxon>Agaricomycotina</taxon>
        <taxon>Agaricomycetes</taxon>
        <taxon>Polyporales</taxon>
        <taxon>Phanerochaetaceae</taxon>
        <taxon>Phanerochaete</taxon>
    </lineage>
</organism>
<accession>K5V919</accession>
<name>K5V919_PHACS</name>
<dbReference type="STRING" id="650164.K5V919"/>
<dbReference type="OrthoDB" id="2343366at2759"/>
<protein>
    <recommendedName>
        <fullName evidence="2">Guanylate-binding protein N-terminal domain-containing protein</fullName>
    </recommendedName>
</protein>
<feature type="compositionally biased region" description="Polar residues" evidence="1">
    <location>
        <begin position="13"/>
        <end position="22"/>
    </location>
</feature>
<feature type="compositionally biased region" description="Basic and acidic residues" evidence="1">
    <location>
        <begin position="602"/>
        <end position="612"/>
    </location>
</feature>
<feature type="region of interest" description="Disordered" evidence="1">
    <location>
        <begin position="585"/>
        <end position="615"/>
    </location>
</feature>
<feature type="region of interest" description="Disordered" evidence="1">
    <location>
        <begin position="1"/>
        <end position="107"/>
    </location>
</feature>
<feature type="region of interest" description="Disordered" evidence="1">
    <location>
        <begin position="123"/>
        <end position="158"/>
    </location>
</feature>
<dbReference type="Pfam" id="PF02263">
    <property type="entry name" value="GBP"/>
    <property type="match status" value="1"/>
</dbReference>
<dbReference type="KEGG" id="pco:PHACADRAFT_113812"/>
<proteinExistence type="predicted"/>
<dbReference type="InterPro" id="IPR015894">
    <property type="entry name" value="Guanylate-bd_N"/>
</dbReference>
<evidence type="ECO:0000313" key="4">
    <source>
        <dbReference type="Proteomes" id="UP000008370"/>
    </source>
</evidence>
<dbReference type="InterPro" id="IPR027417">
    <property type="entry name" value="P-loop_NTPase"/>
</dbReference>
<dbReference type="Gene3D" id="3.40.50.300">
    <property type="entry name" value="P-loop containing nucleotide triphosphate hydrolases"/>
    <property type="match status" value="1"/>
</dbReference>
<dbReference type="InParanoid" id="K5V919"/>
<gene>
    <name evidence="3" type="ORF">PHACADRAFT_113812</name>
</gene>
<dbReference type="RefSeq" id="XP_007391855.1">
    <property type="nucleotide sequence ID" value="XM_007391793.1"/>
</dbReference>
<feature type="compositionally biased region" description="Polar residues" evidence="1">
    <location>
        <begin position="87"/>
        <end position="105"/>
    </location>
</feature>
<dbReference type="GeneID" id="18907698"/>
<feature type="compositionally biased region" description="Polar residues" evidence="1">
    <location>
        <begin position="36"/>
        <end position="48"/>
    </location>
</feature>
<evidence type="ECO:0000256" key="1">
    <source>
        <dbReference type="SAM" id="MobiDB-lite"/>
    </source>
</evidence>
<sequence>MPGFTGRRWFAPTVQTSRVQADTTDHSDERGPATQEWVTVSPTASSREGSICVDEDMEAEIPNTRPFPDSPVAGSLNRKDPSEESSARQSFNTPPTNKTNASRSTIGAKVGINGATAATSTKIADVPAGEQKEDLPLANKTSTGRSVPSRRPRPPYVASKAPNDIVDTIPGMYRILDLVNEQGSGGLVDKVIISQDSFGRFANDISPGAYQSMTHINFKALDDLSVRPIGIYGPKSEILRYIKDLGLISRETAQILLSGKDDMPATRALRSGLYLLRDVPRDLVYVIFWPQDATWNDDAISSVIRNRITFMRYLTKIADQIVALVPDDYSDSMVLAEEAPAEEALDLDDDDDRLFTFQVKKTREEEENVIATEGFQISNLRLASQHAPDDPSVPAELLCPRIVPGDSCLGVMSVSYEKAKTMTNAKNEDFPRTRLLDFIKKGSFVLSGSLSEDAFSILVRLGLPDFAEDDYRQLKEHRESLTAELNNNESKVVGGLERALADQNSLLVDALHTETADAVARTFGVFRLDDLRTEQSAAVDHAKAVELLEHLSALHPDIQRYRRDMLSDYKLKSIQSRGFSAQKERLIKSQSAGSQRSSASDQAERDPQDRSSDTWASRAKSFFVPGLRSPSDADFLRMLPGMMSSPELAAEAQEAFNIARQYFTSNISSIVNRVARKIEELQRDECRRQLQAHRKNTFAVTLDDSRKEFIVNTQDSFVRDPDRVFVVENVRSTNTHSHWSSIESYRLFGVEQWKNEASLKHAIDLLQLTETDKQAIQLDKTHVPTPRLPNSAYSFNLTLSHRILFIQLLRDSRCLLITRNEVRGDVSIYLERLIDLDNAVKARRSKKTLSADKLHGNLLFSFDETKRILAVCTTEKFHIHPFVFDEHYRSLQGLGSTIDFVNWYEPHTVLTHMVFRCADEELLLVDSTGRARILSLTTQQFRPASLQMACSPRDVKSSPDGSCFFSVEALPNRMNLQAYHWASFGSTQGISIELPAVAIDSLEVTSFVDCTHCHVVILDIASASMHSKALHISHKSTELSFRADDRNSRRHHGQKATAHNAIIDCYRDVWTRFPVVPAVRRHTFKSSQRARRSLTFVSPLPSYLFSTYFSDMISSFERVTRKPVENELSSIAVSGVKYPAFMKQGTQAVSQLRVGEWLVDILCLIPIHIAVARDNRFVPLKDGVWSPDFERALLGATVEQVVDKLSFGWYESIFQSYMATKPVRVVSSIGEQSVGKSFALNHLADTSFAGSAMRTTEGVWMSVTPTDECLIVALDFEGVHSIERSAQEDSLLVLFNTAISNLVLFRNNFALSRDIAGLFQSFQSSASVLDPAANPSLFKSELVIIIKDVVDSDMREITKEFSLKFQQIVQAEQEGNFISRLHGGKLAIIPWPVIESRQFYTLFTTIKNRLGKQPVSHSKAGIFLQMMKTLMAKLKANDWGALDQNLATHRALHLQDVLSLALQFGMSEVEPEHEPLKASRVLHTFLFRLTCANIQDIDNGVSLALPNGVAMTFYLPAADGSEDVIASDRCLMSLRRSWDQFQSRDGTADRDWIDGLDQYLEDCVKARIEDVQYWLDVNTSRFNSDTTTFQALRRQFEALAVALRASVQLCKLQCAECQLYCVKSRHHAGGHDCDTSHHCMHACAFPDEHAGEDLACGLP</sequence>
<dbReference type="HOGENOM" id="CLU_000401_0_0_1"/>
<dbReference type="GO" id="GO:0005525">
    <property type="term" value="F:GTP binding"/>
    <property type="evidence" value="ECO:0007669"/>
    <property type="project" value="InterPro"/>
</dbReference>